<feature type="transmembrane region" description="Helical" evidence="6">
    <location>
        <begin position="109"/>
        <end position="129"/>
    </location>
</feature>
<evidence type="ECO:0000313" key="7">
    <source>
        <dbReference type="EMBL" id="MTH35696.1"/>
    </source>
</evidence>
<feature type="transmembrane region" description="Helical" evidence="6">
    <location>
        <begin position="384"/>
        <end position="403"/>
    </location>
</feature>
<dbReference type="PANTHER" id="PTHR30250:SF11">
    <property type="entry name" value="O-ANTIGEN TRANSPORTER-RELATED"/>
    <property type="match status" value="1"/>
</dbReference>
<evidence type="ECO:0000256" key="3">
    <source>
        <dbReference type="ARBA" id="ARBA00022692"/>
    </source>
</evidence>
<feature type="transmembrane region" description="Helical" evidence="6">
    <location>
        <begin position="409"/>
        <end position="432"/>
    </location>
</feature>
<sequence>MTDQNLDHSPVAKAGLLQRLLRRGAVRPLIILAARVFGAVLGLVLSLMMARVMGAHEMGRALTAMSLAMILPILASGSCEIGASRFITQALFRHETARAAGFIGMNWQVAAICIPLVIAIGLTGIMLTMPAGHDRLALGIAIVSGALMGLLRIGSAHAMGFSRVIVATLPGTFLRPLMLVLFLGLYVLVSATPPTAPVVLACFFLSAVVNLGLQQALLAPEYRRLADAGRDMSESRSWISYGLQMGATMLFIEYSKEITVLFSSLSLQPTDIARLSVALSFVGFARFAVIAVNQSITPDLSRSIAANDNGRLLDIVDRSSLMKITAALAGLVLFTLFGRQLLGLYDDEFAKAWWLLPVLMVDPLCLAVLGPSSNVLSLTGQQRVLMLVALVMVPVLAGLVFLGGKLAGLPGAATGATIGWVSFYGILSWLVWRERGVNLTLPGTLARRFAR</sequence>
<reference evidence="7 8" key="1">
    <citation type="submission" date="2019-11" db="EMBL/GenBank/DDBJ databases">
        <authorList>
            <person name="Dong K."/>
        </authorList>
    </citation>
    <scope>NUCLEOTIDE SEQUENCE [LARGE SCALE GENOMIC DNA]</scope>
    <source>
        <strain evidence="7 8">JCM 17370</strain>
    </source>
</reference>
<dbReference type="AlphaFoldDB" id="A0A844H4A9"/>
<feature type="transmembrane region" description="Helical" evidence="6">
    <location>
        <begin position="165"/>
        <end position="189"/>
    </location>
</feature>
<dbReference type="EMBL" id="WMIF01000020">
    <property type="protein sequence ID" value="MTH35696.1"/>
    <property type="molecule type" value="Genomic_DNA"/>
</dbReference>
<feature type="transmembrane region" description="Helical" evidence="6">
    <location>
        <begin position="321"/>
        <end position="342"/>
    </location>
</feature>
<keyword evidence="4 6" id="KW-1133">Transmembrane helix</keyword>
<feature type="transmembrane region" description="Helical" evidence="6">
    <location>
        <begin position="195"/>
        <end position="218"/>
    </location>
</feature>
<dbReference type="InterPro" id="IPR050833">
    <property type="entry name" value="Poly_Biosynth_Transport"/>
</dbReference>
<keyword evidence="5 6" id="KW-0472">Membrane</keyword>
<feature type="transmembrane region" description="Helical" evidence="6">
    <location>
        <begin position="354"/>
        <end position="372"/>
    </location>
</feature>
<organism evidence="7 8">
    <name type="scientific">Paracoccus limosus</name>
    <dbReference type="NCBI Taxonomy" id="913252"/>
    <lineage>
        <taxon>Bacteria</taxon>
        <taxon>Pseudomonadati</taxon>
        <taxon>Pseudomonadota</taxon>
        <taxon>Alphaproteobacteria</taxon>
        <taxon>Rhodobacterales</taxon>
        <taxon>Paracoccaceae</taxon>
        <taxon>Paracoccus</taxon>
    </lineage>
</organism>
<evidence type="ECO:0000256" key="6">
    <source>
        <dbReference type="SAM" id="Phobius"/>
    </source>
</evidence>
<evidence type="ECO:0000256" key="2">
    <source>
        <dbReference type="ARBA" id="ARBA00022475"/>
    </source>
</evidence>
<protein>
    <recommendedName>
        <fullName evidence="9">Polysaccharide biosynthesis protein C-terminal domain-containing protein</fullName>
    </recommendedName>
</protein>
<dbReference type="PANTHER" id="PTHR30250">
    <property type="entry name" value="PST FAMILY PREDICTED COLANIC ACID TRANSPORTER"/>
    <property type="match status" value="1"/>
</dbReference>
<evidence type="ECO:0000256" key="5">
    <source>
        <dbReference type="ARBA" id="ARBA00023136"/>
    </source>
</evidence>
<keyword evidence="8" id="KW-1185">Reference proteome</keyword>
<keyword evidence="3 6" id="KW-0812">Transmembrane</keyword>
<accession>A0A844H4A9</accession>
<name>A0A844H4A9_9RHOB</name>
<dbReference type="RefSeq" id="WP_155065243.1">
    <property type="nucleotide sequence ID" value="NZ_WMIF01000020.1"/>
</dbReference>
<proteinExistence type="predicted"/>
<evidence type="ECO:0008006" key="9">
    <source>
        <dbReference type="Google" id="ProtNLM"/>
    </source>
</evidence>
<feature type="transmembrane region" description="Helical" evidence="6">
    <location>
        <begin position="135"/>
        <end position="153"/>
    </location>
</feature>
<evidence type="ECO:0000256" key="4">
    <source>
        <dbReference type="ARBA" id="ARBA00022989"/>
    </source>
</evidence>
<comment type="caution">
    <text evidence="7">The sequence shown here is derived from an EMBL/GenBank/DDBJ whole genome shotgun (WGS) entry which is preliminary data.</text>
</comment>
<feature type="transmembrane region" description="Helical" evidence="6">
    <location>
        <begin position="29"/>
        <end position="50"/>
    </location>
</feature>
<evidence type="ECO:0000256" key="1">
    <source>
        <dbReference type="ARBA" id="ARBA00004651"/>
    </source>
</evidence>
<dbReference type="GO" id="GO:0005886">
    <property type="term" value="C:plasma membrane"/>
    <property type="evidence" value="ECO:0007669"/>
    <property type="project" value="UniProtKB-SubCell"/>
</dbReference>
<dbReference type="Proteomes" id="UP000442533">
    <property type="component" value="Unassembled WGS sequence"/>
</dbReference>
<gene>
    <name evidence="7" type="ORF">GL279_13905</name>
</gene>
<evidence type="ECO:0000313" key="8">
    <source>
        <dbReference type="Proteomes" id="UP000442533"/>
    </source>
</evidence>
<dbReference type="OrthoDB" id="9800982at2"/>
<comment type="subcellular location">
    <subcellularLocation>
        <location evidence="1">Cell membrane</location>
        <topology evidence="1">Multi-pass membrane protein</topology>
    </subcellularLocation>
</comment>
<feature type="transmembrane region" description="Helical" evidence="6">
    <location>
        <begin position="62"/>
        <end position="88"/>
    </location>
</feature>
<keyword evidence="2" id="KW-1003">Cell membrane</keyword>